<proteinExistence type="predicted"/>
<dbReference type="InterPro" id="IPR009072">
    <property type="entry name" value="Histone-fold"/>
</dbReference>
<evidence type="ECO:0000313" key="4">
    <source>
        <dbReference type="Proteomes" id="UP000000559"/>
    </source>
</evidence>
<dbReference type="VEuPathDB" id="FungiDB:CR_05960W_A"/>
<gene>
    <name evidence="3" type="ordered locus">CAALFM_CR05960WA</name>
    <name evidence="2" type="ordered locus">orf19.458.1</name>
</gene>
<evidence type="ECO:0000313" key="2">
    <source>
        <dbReference type="CGD" id="CAL0000183787"/>
    </source>
</evidence>
<dbReference type="OrthoDB" id="4023651at2759"/>
<dbReference type="SMR" id="A0A1D8PT42"/>
<dbReference type="InParanoid" id="A0A1D8PT42"/>
<name>A0A1D8PT42_CANAL</name>
<dbReference type="EMBL" id="CP017630">
    <property type="protein sequence ID" value="AOW31307.1"/>
    <property type="molecule type" value="Genomic_DNA"/>
</dbReference>
<dbReference type="CGD" id="CAL0000183787">
    <property type="gene designation" value="orf19.458.1"/>
</dbReference>
<sequence length="91" mass="10273">MPGIKKNRKTYNQSSFRRVLRSKLNSNEGSNTVGIKSDNCDILIYLIYMNYVNELINEGAKSQNGGAGEEGEVTEERLNNANDKLIKKYRG</sequence>
<reference evidence="3 4" key="2">
    <citation type="journal article" date="2007" name="Genome Biol.">
        <title>Assembly of the Candida albicans genome into sixteen supercontigs aligned on the eight chromosomes.</title>
        <authorList>
            <person name="van het Hoog M."/>
            <person name="Rast T.J."/>
            <person name="Martchenko M."/>
            <person name="Grindle S."/>
            <person name="Dignard D."/>
            <person name="Hogues H."/>
            <person name="Cuomo C."/>
            <person name="Berriman M."/>
            <person name="Scherer S."/>
            <person name="Magee B.B."/>
            <person name="Whiteway M."/>
            <person name="Chibana H."/>
            <person name="Nantel A."/>
            <person name="Magee P.T."/>
        </authorList>
    </citation>
    <scope>GENOME REANNOTATION</scope>
    <source>
        <strain evidence="4">SC5314 / ATCC MYA-2876</strain>
    </source>
</reference>
<dbReference type="GeneID" id="30515417"/>
<keyword evidence="4" id="KW-1185">Reference proteome</keyword>
<dbReference type="RefSeq" id="XP_019331092.1">
    <property type="nucleotide sequence ID" value="XM_019475547.1"/>
</dbReference>
<dbReference type="OMA" id="QDGMTER"/>
<evidence type="ECO:0000313" key="3">
    <source>
        <dbReference type="EMBL" id="AOW31307.1"/>
    </source>
</evidence>
<reference evidence="3 4" key="1">
    <citation type="journal article" date="2004" name="Proc. Natl. Acad. Sci. U.S.A.">
        <title>The diploid genome sequence of Candida albicans.</title>
        <authorList>
            <person name="Jones T."/>
            <person name="Federspiel N.A."/>
            <person name="Chibana H."/>
            <person name="Dungan J."/>
            <person name="Kalman S."/>
            <person name="Magee B.B."/>
            <person name="Newport G."/>
            <person name="Thorstenson Y.R."/>
            <person name="Agabian N."/>
            <person name="Magee P.T."/>
            <person name="Davis R.W."/>
            <person name="Scherer S."/>
        </authorList>
    </citation>
    <scope>NUCLEOTIDE SEQUENCE [LARGE SCALE GENOMIC DNA]</scope>
    <source>
        <strain evidence="4">SC5314 / ATCC MYA-2876</strain>
    </source>
</reference>
<accession>A0A1D8PT42</accession>
<reference evidence="3 4" key="3">
    <citation type="journal article" date="2013" name="Genome Biol.">
        <title>Assembly of a phased diploid Candida albicans genome facilitates allele-specific measurements and provides a simple model for repeat and indel structure.</title>
        <authorList>
            <person name="Muzzey D."/>
            <person name="Schwartz K."/>
            <person name="Weissman J.S."/>
            <person name="Sherlock G."/>
        </authorList>
    </citation>
    <scope>NUCLEOTIDE SEQUENCE [LARGE SCALE GENOMIC DNA]</scope>
    <source>
        <strain evidence="4">SC5314 / ATCC MYA-2876</strain>
    </source>
</reference>
<dbReference type="KEGG" id="cal:CAALFM_CR05960WA"/>
<dbReference type="Proteomes" id="UP000000559">
    <property type="component" value="Chromosome R"/>
</dbReference>
<dbReference type="Gene3D" id="1.10.20.10">
    <property type="entry name" value="Histone, subunit A"/>
    <property type="match status" value="1"/>
</dbReference>
<protein>
    <submittedName>
        <fullName evidence="3">Uncharacterized protein</fullName>
    </submittedName>
</protein>
<organism evidence="3 4">
    <name type="scientific">Candida albicans (strain SC5314 / ATCC MYA-2876)</name>
    <name type="common">Yeast</name>
    <dbReference type="NCBI Taxonomy" id="237561"/>
    <lineage>
        <taxon>Eukaryota</taxon>
        <taxon>Fungi</taxon>
        <taxon>Dikarya</taxon>
        <taxon>Ascomycota</taxon>
        <taxon>Saccharomycotina</taxon>
        <taxon>Pichiomycetes</taxon>
        <taxon>Debaryomycetaceae</taxon>
        <taxon>Candida/Lodderomyces clade</taxon>
        <taxon>Candida</taxon>
    </lineage>
</organism>
<dbReference type="AlphaFoldDB" id="A0A1D8PT42"/>
<feature type="region of interest" description="Disordered" evidence="1">
    <location>
        <begin position="60"/>
        <end position="91"/>
    </location>
</feature>
<evidence type="ECO:0000256" key="1">
    <source>
        <dbReference type="SAM" id="MobiDB-lite"/>
    </source>
</evidence>
<dbReference type="GO" id="GO:0046982">
    <property type="term" value="F:protein heterodimerization activity"/>
    <property type="evidence" value="ECO:0007669"/>
    <property type="project" value="InterPro"/>
</dbReference>